<dbReference type="OrthoDB" id="9780819at2"/>
<feature type="domain" description="DUF58" evidence="1">
    <location>
        <begin position="48"/>
        <end position="258"/>
    </location>
</feature>
<dbReference type="RefSeq" id="WP_146506496.1">
    <property type="nucleotide sequence ID" value="NZ_SJPG01000001.1"/>
</dbReference>
<dbReference type="SUPFAM" id="SSF53300">
    <property type="entry name" value="vWA-like"/>
    <property type="match status" value="1"/>
</dbReference>
<keyword evidence="3" id="KW-1185">Reference proteome</keyword>
<gene>
    <name evidence="2" type="ORF">Pan54_39930</name>
</gene>
<name>A0A5C5XJS9_9PLAN</name>
<evidence type="ECO:0000313" key="2">
    <source>
        <dbReference type="EMBL" id="TWT63240.1"/>
    </source>
</evidence>
<dbReference type="AlphaFoldDB" id="A0A5C5XJS9"/>
<protein>
    <recommendedName>
        <fullName evidence="1">DUF58 domain-containing protein</fullName>
    </recommendedName>
</protein>
<dbReference type="Pfam" id="PF01882">
    <property type="entry name" value="DUF58"/>
    <property type="match status" value="1"/>
</dbReference>
<reference evidence="2 3" key="1">
    <citation type="submission" date="2019-02" db="EMBL/GenBank/DDBJ databases">
        <title>Deep-cultivation of Planctomycetes and their phenomic and genomic characterization uncovers novel biology.</title>
        <authorList>
            <person name="Wiegand S."/>
            <person name="Jogler M."/>
            <person name="Boedeker C."/>
            <person name="Pinto D."/>
            <person name="Vollmers J."/>
            <person name="Rivas-Marin E."/>
            <person name="Kohn T."/>
            <person name="Peeters S.H."/>
            <person name="Heuer A."/>
            <person name="Rast P."/>
            <person name="Oberbeckmann S."/>
            <person name="Bunk B."/>
            <person name="Jeske O."/>
            <person name="Meyerdierks A."/>
            <person name="Storesund J.E."/>
            <person name="Kallscheuer N."/>
            <person name="Luecker S."/>
            <person name="Lage O.M."/>
            <person name="Pohl T."/>
            <person name="Merkel B.J."/>
            <person name="Hornburger P."/>
            <person name="Mueller R.-W."/>
            <person name="Bruemmer F."/>
            <person name="Labrenz M."/>
            <person name="Spormann A.M."/>
            <person name="Op Den Camp H."/>
            <person name="Overmann J."/>
            <person name="Amann R."/>
            <person name="Jetten M.S.M."/>
            <person name="Mascher T."/>
            <person name="Medema M.H."/>
            <person name="Devos D.P."/>
            <person name="Kaster A.-K."/>
            <person name="Ovreas L."/>
            <person name="Rohde M."/>
            <person name="Galperin M.Y."/>
            <person name="Jogler C."/>
        </authorList>
    </citation>
    <scope>NUCLEOTIDE SEQUENCE [LARGE SCALE GENOMIC DNA]</scope>
    <source>
        <strain evidence="2 3">Pan54</strain>
    </source>
</reference>
<evidence type="ECO:0000259" key="1">
    <source>
        <dbReference type="Pfam" id="PF01882"/>
    </source>
</evidence>
<comment type="caution">
    <text evidence="2">The sequence shown here is derived from an EMBL/GenBank/DDBJ whole genome shotgun (WGS) entry which is preliminary data.</text>
</comment>
<dbReference type="Proteomes" id="UP000316095">
    <property type="component" value="Unassembled WGS sequence"/>
</dbReference>
<dbReference type="InterPro" id="IPR036465">
    <property type="entry name" value="vWFA_dom_sf"/>
</dbReference>
<dbReference type="PANTHER" id="PTHR33608:SF7">
    <property type="entry name" value="DUF58 DOMAIN-CONTAINING PROTEIN"/>
    <property type="match status" value="1"/>
</dbReference>
<dbReference type="PANTHER" id="PTHR33608">
    <property type="entry name" value="BLL2464 PROTEIN"/>
    <property type="match status" value="1"/>
</dbReference>
<proteinExistence type="predicted"/>
<evidence type="ECO:0000313" key="3">
    <source>
        <dbReference type="Proteomes" id="UP000316095"/>
    </source>
</evidence>
<sequence>MPTAEQYLKPEVIRNVARLDLRARFIVEGFLSGLHASPFHGFSVEFSEHRRYSTGDDPKDIDWLVYAKTDRYYVKKYQAETNITGYLMLDLSESMGYTFRQQLTKFEYSVSLAAALAYMMIHQQDPVGLVTFDEKLQTVLPAKSRRTQLASILALLAKAKPTGPTEVAQALKLFAPMVRHKSLIMLFSDLLVDPEPVMHSLRMIRHAGHDVILFHVLDEAEVTFPFSGSVALRDPETNEEMKLDASGMRRDYLDAMQALRDQYKKDCQNMGIDFVPIDTSQRFDKALIEYLSQRQARF</sequence>
<dbReference type="EMBL" id="SJPG01000001">
    <property type="protein sequence ID" value="TWT63240.1"/>
    <property type="molecule type" value="Genomic_DNA"/>
</dbReference>
<dbReference type="InterPro" id="IPR002881">
    <property type="entry name" value="DUF58"/>
</dbReference>
<organism evidence="2 3">
    <name type="scientific">Rubinisphaera italica</name>
    <dbReference type="NCBI Taxonomy" id="2527969"/>
    <lineage>
        <taxon>Bacteria</taxon>
        <taxon>Pseudomonadati</taxon>
        <taxon>Planctomycetota</taxon>
        <taxon>Planctomycetia</taxon>
        <taxon>Planctomycetales</taxon>
        <taxon>Planctomycetaceae</taxon>
        <taxon>Rubinisphaera</taxon>
    </lineage>
</organism>
<accession>A0A5C5XJS9</accession>
<dbReference type="Gene3D" id="3.40.50.410">
    <property type="entry name" value="von Willebrand factor, type A domain"/>
    <property type="match status" value="1"/>
</dbReference>
<dbReference type="CDD" id="cd00198">
    <property type="entry name" value="vWFA"/>
    <property type="match status" value="1"/>
</dbReference>